<dbReference type="SUPFAM" id="SSF52343">
    <property type="entry name" value="Ferredoxin reductase-like, C-terminal NADP-linked domain"/>
    <property type="match status" value="1"/>
</dbReference>
<keyword evidence="3" id="KW-1185">Reference proteome</keyword>
<dbReference type="InterPro" id="IPR012349">
    <property type="entry name" value="Split_barrel_FMN-bd"/>
</dbReference>
<dbReference type="Gene3D" id="2.30.110.10">
    <property type="entry name" value="Electron Transport, Fmn-binding Protein, Chain A"/>
    <property type="match status" value="1"/>
</dbReference>
<dbReference type="PROSITE" id="PS51384">
    <property type="entry name" value="FAD_FR"/>
    <property type="match status" value="1"/>
</dbReference>
<proteinExistence type="predicted"/>
<dbReference type="OrthoDB" id="436496at2759"/>
<evidence type="ECO:0000313" key="2">
    <source>
        <dbReference type="EMBL" id="KAH7357760.1"/>
    </source>
</evidence>
<evidence type="ECO:0000259" key="1">
    <source>
        <dbReference type="PROSITE" id="PS51384"/>
    </source>
</evidence>
<dbReference type="InterPro" id="IPR017927">
    <property type="entry name" value="FAD-bd_FR_type"/>
</dbReference>
<reference evidence="2" key="1">
    <citation type="journal article" date="2021" name="Nat. Commun.">
        <title>Genetic determinants of endophytism in the Arabidopsis root mycobiome.</title>
        <authorList>
            <person name="Mesny F."/>
            <person name="Miyauchi S."/>
            <person name="Thiergart T."/>
            <person name="Pickel B."/>
            <person name="Atanasova L."/>
            <person name="Karlsson M."/>
            <person name="Huettel B."/>
            <person name="Barry K.W."/>
            <person name="Haridas S."/>
            <person name="Chen C."/>
            <person name="Bauer D."/>
            <person name="Andreopoulos W."/>
            <person name="Pangilinan J."/>
            <person name="LaButti K."/>
            <person name="Riley R."/>
            <person name="Lipzen A."/>
            <person name="Clum A."/>
            <person name="Drula E."/>
            <person name="Henrissat B."/>
            <person name="Kohler A."/>
            <person name="Grigoriev I.V."/>
            <person name="Martin F.M."/>
            <person name="Hacquard S."/>
        </authorList>
    </citation>
    <scope>NUCLEOTIDE SEQUENCE</scope>
    <source>
        <strain evidence="2">MPI-CAGE-AT-0016</strain>
    </source>
</reference>
<feature type="domain" description="FAD-binding FR-type" evidence="1">
    <location>
        <begin position="352"/>
        <end position="478"/>
    </location>
</feature>
<dbReference type="Gene3D" id="2.40.30.10">
    <property type="entry name" value="Translation factors"/>
    <property type="match status" value="1"/>
</dbReference>
<name>A0A8K0T9J4_9PEZI</name>
<comment type="caution">
    <text evidence="2">The sequence shown here is derived from an EMBL/GenBank/DDBJ whole genome shotgun (WGS) entry which is preliminary data.</text>
</comment>
<dbReference type="Gene3D" id="3.40.50.80">
    <property type="entry name" value="Nucleotide-binding domain of ferredoxin-NADP reductase (FNR) module"/>
    <property type="match status" value="1"/>
</dbReference>
<evidence type="ECO:0000313" key="3">
    <source>
        <dbReference type="Proteomes" id="UP000813385"/>
    </source>
</evidence>
<dbReference type="PANTHER" id="PTHR42815">
    <property type="entry name" value="FAD-BINDING, PUTATIVE (AFU_ORTHOLOGUE AFUA_6G07600)-RELATED"/>
    <property type="match status" value="1"/>
</dbReference>
<accession>A0A8K0T9J4</accession>
<dbReference type="PANTHER" id="PTHR42815:SF2">
    <property type="entry name" value="FAD-BINDING, PUTATIVE (AFU_ORTHOLOGUE AFUA_6G07600)-RELATED"/>
    <property type="match status" value="1"/>
</dbReference>
<sequence length="619" mass="67110">MPSRVDSDTEVSWHQGELDMHRLLAVPTQLHNPTYPGLPPSYGSRVTESPILAVGTLDDQGQPWTTLWGGERGFARPIAQGVVGVRTAVDLGDPVLNALFDNKIQKDEVARPEDPEMGRIFAALSIDLETRDRVKLAGRFVAGAVTEVSDEGSGEVQMALAVKESLGNCPKYLNKRAVEPRTPKPGAVERGLPLSPAALKVVEQADMFFLSTTNGDTMDTNHRGGSKGFVRVFHNEEGAVDLVYPEFSGNRLYQTLGNLHVNPKVGIAIPNYETSDVLYATGNATILVGQDAAEFIARTNVAVRITLSDSIFVPGGLPFKSSAAAVEYSPYNPPLRTLISEGADPALAAGAAPLAIATLTNKEKLTPSIERLTFRLSSTSSPVLWRAGQHMTLDFSAELDHGWSHMRDSDPQSLNDDHVRTFTVSSVPPPHGGDGAEFQITVRRHGPVTTMLSRHNMRGAPLEVEVRGIGGKSDFSMLEPVEGTGAVRRIFVAGGVGITPLLAQAPGLLASGSDFKLVWGLRAEDLALAIDTFEKIPCLAAHTSLLVSGNAGDETEDFAAHLQAQGVASFERRRMEKRDVLDEGQEQKVKYYLCAGPFLLQELRSWLEQEDIVWEDFNY</sequence>
<organism evidence="2 3">
    <name type="scientific">Plectosphaerella cucumerina</name>
    <dbReference type="NCBI Taxonomy" id="40658"/>
    <lineage>
        <taxon>Eukaryota</taxon>
        <taxon>Fungi</taxon>
        <taxon>Dikarya</taxon>
        <taxon>Ascomycota</taxon>
        <taxon>Pezizomycotina</taxon>
        <taxon>Sordariomycetes</taxon>
        <taxon>Hypocreomycetidae</taxon>
        <taxon>Glomerellales</taxon>
        <taxon>Plectosphaerellaceae</taxon>
        <taxon>Plectosphaerella</taxon>
    </lineage>
</organism>
<dbReference type="EMBL" id="JAGPXD010000004">
    <property type="protein sequence ID" value="KAH7357760.1"/>
    <property type="molecule type" value="Genomic_DNA"/>
</dbReference>
<gene>
    <name evidence="2" type="ORF">B0T11DRAFT_228733</name>
</gene>
<dbReference type="InterPro" id="IPR039261">
    <property type="entry name" value="FNR_nucleotide-bd"/>
</dbReference>
<dbReference type="InterPro" id="IPR017938">
    <property type="entry name" value="Riboflavin_synthase-like_b-brl"/>
</dbReference>
<dbReference type="Proteomes" id="UP000813385">
    <property type="component" value="Unassembled WGS sequence"/>
</dbReference>
<protein>
    <recommendedName>
        <fullName evidence="1">FAD-binding FR-type domain-containing protein</fullName>
    </recommendedName>
</protein>
<dbReference type="AlphaFoldDB" id="A0A8K0T9J4"/>
<dbReference type="SUPFAM" id="SSF63380">
    <property type="entry name" value="Riboflavin synthase domain-like"/>
    <property type="match status" value="1"/>
</dbReference>
<dbReference type="GO" id="GO:0016491">
    <property type="term" value="F:oxidoreductase activity"/>
    <property type="evidence" value="ECO:0007669"/>
    <property type="project" value="InterPro"/>
</dbReference>
<dbReference type="SUPFAM" id="SSF50475">
    <property type="entry name" value="FMN-binding split barrel"/>
    <property type="match status" value="1"/>
</dbReference>